<dbReference type="Pfam" id="PF02684">
    <property type="entry name" value="LpxB"/>
    <property type="match status" value="1"/>
</dbReference>
<name>A0ABU7JGM7_9GAMM</name>
<dbReference type="PANTHER" id="PTHR30372:SF4">
    <property type="entry name" value="LIPID-A-DISACCHARIDE SYNTHASE, MITOCHONDRIAL-RELATED"/>
    <property type="match status" value="1"/>
</dbReference>
<dbReference type="RefSeq" id="WP_330087921.1">
    <property type="nucleotide sequence ID" value="NZ_JAUGZK010000006.1"/>
</dbReference>
<keyword evidence="13" id="KW-1185">Reference proteome</keyword>
<gene>
    <name evidence="11 12" type="primary">lpxB</name>
    <name evidence="12" type="ORF">QWF21_10065</name>
</gene>
<comment type="function">
    <text evidence="1 11">Condensation of UDP-2,3-diacylglucosamine and 2,3-diacylglucosamine-1-phosphate to form lipid A disaccharide, a precursor of lipid A, a phosphorylated glycolipid that anchors the lipopolysaccharide to the outer membrane of the cell.</text>
</comment>
<evidence type="ECO:0000256" key="11">
    <source>
        <dbReference type="HAMAP-Rule" id="MF_00392"/>
    </source>
</evidence>
<dbReference type="EC" id="2.4.1.182" evidence="3 11"/>
<sequence length="390" mass="42590">MPSKTLSAAAPRIAIIVGEHSGDILAAGVMEAVLRLHPDASFYGIGGPRMQALGFDAWFDMEELAVMGLVEVLGRLPRLLRIRKELIQRLLAEQPDLVLGVDAPDFNLPVEHKLKQAGLTTVHYVSPSVWAWRQKRIHKIAAATDLVLALLPFEKAFYDKHQVPCRFVGHTLADQMPITPDKAAAKVSMGWHSQTVLALMPGSRSNEIKLLSPAFLQAAARLKAIQPELQLVCAMVTEQKAAIFQAIKQQVAPDLELRLVIGQSRQVLMAADAVFIASGTATLEAMLAKCPMVVAYKLNAITFQLAKWLVKIDYFSLPNLLANEALVPELLQHEVNPDALVAAMQPLFGQDANSLIQRFTELHQQLACDASQQAAEAILTLIATSSSSHD</sequence>
<dbReference type="Proteomes" id="UP001339167">
    <property type="component" value="Unassembled WGS sequence"/>
</dbReference>
<dbReference type="HAMAP" id="MF_00392">
    <property type="entry name" value="LpxB"/>
    <property type="match status" value="1"/>
</dbReference>
<evidence type="ECO:0000256" key="10">
    <source>
        <dbReference type="ARBA" id="ARBA00048975"/>
    </source>
</evidence>
<dbReference type="NCBIfam" id="TIGR00215">
    <property type="entry name" value="lpxB"/>
    <property type="match status" value="1"/>
</dbReference>
<comment type="pathway">
    <text evidence="11">Bacterial outer membrane biogenesis; LPS lipid A biosynthesis.</text>
</comment>
<dbReference type="InterPro" id="IPR003835">
    <property type="entry name" value="Glyco_trans_19"/>
</dbReference>
<keyword evidence="9 11" id="KW-0443">Lipid metabolism</keyword>
<keyword evidence="8 11" id="KW-0808">Transferase</keyword>
<dbReference type="PANTHER" id="PTHR30372">
    <property type="entry name" value="LIPID-A-DISACCHARIDE SYNTHASE"/>
    <property type="match status" value="1"/>
</dbReference>
<evidence type="ECO:0000256" key="2">
    <source>
        <dbReference type="ARBA" id="ARBA00007868"/>
    </source>
</evidence>
<proteinExistence type="inferred from homology"/>
<evidence type="ECO:0000256" key="1">
    <source>
        <dbReference type="ARBA" id="ARBA00002056"/>
    </source>
</evidence>
<dbReference type="CDD" id="cd01635">
    <property type="entry name" value="Glycosyltransferase_GTB-type"/>
    <property type="match status" value="1"/>
</dbReference>
<evidence type="ECO:0000256" key="5">
    <source>
        <dbReference type="ARBA" id="ARBA00022516"/>
    </source>
</evidence>
<evidence type="ECO:0000256" key="9">
    <source>
        <dbReference type="ARBA" id="ARBA00023098"/>
    </source>
</evidence>
<accession>A0ABU7JGM7</accession>
<reference evidence="12 13" key="1">
    <citation type="submission" date="2023-06" db="EMBL/GenBank/DDBJ databases">
        <title>Alkalimonas sp., MEB004 an alkaliphilic bacterium isolated from Lonar Lake, India.</title>
        <authorList>
            <person name="Joshi A."/>
            <person name="Thite S."/>
        </authorList>
    </citation>
    <scope>NUCLEOTIDE SEQUENCE [LARGE SCALE GENOMIC DNA]</scope>
    <source>
        <strain evidence="12 13">MEB004</strain>
    </source>
</reference>
<dbReference type="GO" id="GO:0008915">
    <property type="term" value="F:lipid-A-disaccharide synthase activity"/>
    <property type="evidence" value="ECO:0007669"/>
    <property type="project" value="UniProtKB-EC"/>
</dbReference>
<keyword evidence="5 11" id="KW-0444">Lipid biosynthesis</keyword>
<keyword evidence="7 11" id="KW-0328">Glycosyltransferase</keyword>
<evidence type="ECO:0000256" key="3">
    <source>
        <dbReference type="ARBA" id="ARBA00012687"/>
    </source>
</evidence>
<evidence type="ECO:0000256" key="6">
    <source>
        <dbReference type="ARBA" id="ARBA00022556"/>
    </source>
</evidence>
<protein>
    <recommendedName>
        <fullName evidence="4 11">Lipid-A-disaccharide synthase</fullName>
        <ecNumber evidence="3 11">2.4.1.182</ecNumber>
    </recommendedName>
</protein>
<keyword evidence="6 11" id="KW-0441">Lipid A biosynthesis</keyword>
<comment type="similarity">
    <text evidence="2 11">Belongs to the LpxB family.</text>
</comment>
<evidence type="ECO:0000256" key="4">
    <source>
        <dbReference type="ARBA" id="ARBA00020902"/>
    </source>
</evidence>
<comment type="catalytic activity">
    <reaction evidence="10 11">
        <text>a lipid X + a UDP-2-N,3-O-bis[(3R)-3-hydroxyacyl]-alpha-D-glucosamine = a lipid A disaccharide + UDP + H(+)</text>
        <dbReference type="Rhea" id="RHEA:67828"/>
        <dbReference type="ChEBI" id="CHEBI:15378"/>
        <dbReference type="ChEBI" id="CHEBI:58223"/>
        <dbReference type="ChEBI" id="CHEBI:137748"/>
        <dbReference type="ChEBI" id="CHEBI:176338"/>
        <dbReference type="ChEBI" id="CHEBI:176343"/>
        <dbReference type="EC" id="2.4.1.182"/>
    </reaction>
</comment>
<dbReference type="EMBL" id="JAUGZK010000006">
    <property type="protein sequence ID" value="MEE2024591.1"/>
    <property type="molecule type" value="Genomic_DNA"/>
</dbReference>
<comment type="caution">
    <text evidence="12">The sequence shown here is derived from an EMBL/GenBank/DDBJ whole genome shotgun (WGS) entry which is preliminary data.</text>
</comment>
<evidence type="ECO:0000313" key="13">
    <source>
        <dbReference type="Proteomes" id="UP001339167"/>
    </source>
</evidence>
<organism evidence="12 13">
    <name type="scientific">Alkalimonas mucilaginosa</name>
    <dbReference type="NCBI Taxonomy" id="3057676"/>
    <lineage>
        <taxon>Bacteria</taxon>
        <taxon>Pseudomonadati</taxon>
        <taxon>Pseudomonadota</taxon>
        <taxon>Gammaproteobacteria</taxon>
        <taxon>Alkalimonas</taxon>
    </lineage>
</organism>
<dbReference type="SUPFAM" id="SSF53756">
    <property type="entry name" value="UDP-Glycosyltransferase/glycogen phosphorylase"/>
    <property type="match status" value="1"/>
</dbReference>
<evidence type="ECO:0000256" key="7">
    <source>
        <dbReference type="ARBA" id="ARBA00022676"/>
    </source>
</evidence>
<evidence type="ECO:0000313" key="12">
    <source>
        <dbReference type="EMBL" id="MEE2024591.1"/>
    </source>
</evidence>
<evidence type="ECO:0000256" key="8">
    <source>
        <dbReference type="ARBA" id="ARBA00022679"/>
    </source>
</evidence>